<feature type="domain" description="Mutator-like transposase" evidence="2">
    <location>
        <begin position="87"/>
        <end position="301"/>
    </location>
</feature>
<dbReference type="Proteomes" id="UP000663844">
    <property type="component" value="Unassembled WGS sequence"/>
</dbReference>
<organism evidence="3 5">
    <name type="scientific">Adineta steineri</name>
    <dbReference type="NCBI Taxonomy" id="433720"/>
    <lineage>
        <taxon>Eukaryota</taxon>
        <taxon>Metazoa</taxon>
        <taxon>Spiralia</taxon>
        <taxon>Gnathifera</taxon>
        <taxon>Rotifera</taxon>
        <taxon>Eurotatoria</taxon>
        <taxon>Bdelloidea</taxon>
        <taxon>Adinetida</taxon>
        <taxon>Adinetidae</taxon>
        <taxon>Adineta</taxon>
    </lineage>
</organism>
<gene>
    <name evidence="3" type="ORF">JYZ213_LOCUS44575</name>
    <name evidence="4" type="ORF">OXD698_LOCUS25256</name>
</gene>
<evidence type="ECO:0000313" key="5">
    <source>
        <dbReference type="Proteomes" id="UP000663845"/>
    </source>
</evidence>
<dbReference type="EMBL" id="CAJNOG010002910">
    <property type="protein sequence ID" value="CAF1521043.1"/>
    <property type="molecule type" value="Genomic_DNA"/>
</dbReference>
<evidence type="ECO:0000256" key="1">
    <source>
        <dbReference type="SAM" id="MobiDB-lite"/>
    </source>
</evidence>
<evidence type="ECO:0000313" key="4">
    <source>
        <dbReference type="EMBL" id="CAF3925307.1"/>
    </source>
</evidence>
<evidence type="ECO:0000259" key="2">
    <source>
        <dbReference type="Pfam" id="PF20700"/>
    </source>
</evidence>
<dbReference type="EMBL" id="CAJOAZ010002400">
    <property type="protein sequence ID" value="CAF3925307.1"/>
    <property type="molecule type" value="Genomic_DNA"/>
</dbReference>
<dbReference type="Proteomes" id="UP000663845">
    <property type="component" value="Unassembled WGS sequence"/>
</dbReference>
<comment type="caution">
    <text evidence="3">The sequence shown here is derived from an EMBL/GenBank/DDBJ whole genome shotgun (WGS) entry which is preliminary data.</text>
</comment>
<protein>
    <recommendedName>
        <fullName evidence="2">Mutator-like transposase domain-containing protein</fullName>
    </recommendedName>
</protein>
<dbReference type="AlphaFoldDB" id="A0A815UDA9"/>
<sequence>MSSDESFNDQHFDKSSPIRMSDRILRSSSVSTSSDQRMPMNFMNQTYSSISANTKKMLMEILLHVVLKRCDYLLKVVEQSSQIFDVNHLKECIDTAHICPGDRLELIIDAKKSFGLFHQNGLKCSICNKITDLTNFPAQPSRQIQEPDQRLYAVSAISGVGYDTTQFVLSLLGISLPSRSNFFNQVHNLYDQLLDFVYVDFLTLINEIRNNAKCDSKTIWNLTISLDGTWKKRGHHSMYGVVFLIDADSGFCLHFETLSTRCETCEVRERSLTPTKFNKWTLKNEHTGFEEEQEEDIITTKHQKGVSLSSNRRRRRRRLADGKTYGGGVGRMTKCMEKKLSDYYGLAI</sequence>
<dbReference type="Pfam" id="PF20700">
    <property type="entry name" value="Mutator"/>
    <property type="match status" value="1"/>
</dbReference>
<evidence type="ECO:0000313" key="3">
    <source>
        <dbReference type="EMBL" id="CAF1521043.1"/>
    </source>
</evidence>
<reference evidence="3" key="1">
    <citation type="submission" date="2021-02" db="EMBL/GenBank/DDBJ databases">
        <authorList>
            <person name="Nowell W R."/>
        </authorList>
    </citation>
    <scope>NUCLEOTIDE SEQUENCE</scope>
</reference>
<feature type="region of interest" description="Disordered" evidence="1">
    <location>
        <begin position="292"/>
        <end position="314"/>
    </location>
</feature>
<name>A0A815UDA9_9BILA</name>
<dbReference type="InterPro" id="IPR049012">
    <property type="entry name" value="Mutator_transp_dom"/>
</dbReference>
<proteinExistence type="predicted"/>
<accession>A0A815UDA9</accession>